<dbReference type="EMBL" id="ONZQ02000003">
    <property type="protein sequence ID" value="SPN99767.1"/>
    <property type="molecule type" value="Genomic_DNA"/>
</dbReference>
<dbReference type="Proteomes" id="UP001187682">
    <property type="component" value="Unassembled WGS sequence"/>
</dbReference>
<protein>
    <submittedName>
        <fullName evidence="1">Uncharacterized protein</fullName>
    </submittedName>
</protein>
<reference evidence="1" key="1">
    <citation type="submission" date="2018-03" db="EMBL/GenBank/DDBJ databases">
        <authorList>
            <person name="Guldener U."/>
        </authorList>
    </citation>
    <scope>NUCLEOTIDE SEQUENCE</scope>
</reference>
<dbReference type="AlphaFoldDB" id="A0AAE8MU83"/>
<comment type="caution">
    <text evidence="1">The sequence shown here is derived from an EMBL/GenBank/DDBJ whole genome shotgun (WGS) entry which is preliminary data.</text>
</comment>
<evidence type="ECO:0000313" key="1">
    <source>
        <dbReference type="EMBL" id="SPN99767.1"/>
    </source>
</evidence>
<organism evidence="1 2">
    <name type="scientific">Cephalotrichum gorgonifer</name>
    <dbReference type="NCBI Taxonomy" id="2041049"/>
    <lineage>
        <taxon>Eukaryota</taxon>
        <taxon>Fungi</taxon>
        <taxon>Dikarya</taxon>
        <taxon>Ascomycota</taxon>
        <taxon>Pezizomycotina</taxon>
        <taxon>Sordariomycetes</taxon>
        <taxon>Hypocreomycetidae</taxon>
        <taxon>Microascales</taxon>
        <taxon>Microascaceae</taxon>
        <taxon>Cephalotrichum</taxon>
    </lineage>
</organism>
<evidence type="ECO:0000313" key="2">
    <source>
        <dbReference type="Proteomes" id="UP001187682"/>
    </source>
</evidence>
<proteinExistence type="predicted"/>
<gene>
    <name evidence="1" type="ORF">DNG_02618</name>
</gene>
<name>A0AAE8MU83_9PEZI</name>
<sequence length="16" mass="1694">MPPAQSYGGGTYVKTH</sequence>
<keyword evidence="2" id="KW-1185">Reference proteome</keyword>
<accession>A0AAE8MU83</accession>